<dbReference type="AlphaFoldDB" id="A0A2H3NKS2"/>
<dbReference type="Pfam" id="PF04244">
    <property type="entry name" value="DPRP"/>
    <property type="match status" value="1"/>
</dbReference>
<dbReference type="Gene3D" id="1.10.579.10">
    <property type="entry name" value="DNA Cyclobutane Dipyrimidine Photolyase, subunit A, domain 3"/>
    <property type="match status" value="1"/>
</dbReference>
<dbReference type="OrthoDB" id="5288100at2"/>
<dbReference type="SUPFAM" id="SSF48173">
    <property type="entry name" value="Cryptochrome/photolyase FAD-binding domain"/>
    <property type="match status" value="1"/>
</dbReference>
<proteinExistence type="predicted"/>
<sequence>MRRLLVFFRDQLNRSAPIFEDTDLEQDVCVLTEHTAPDTTEHVQKRVYVVAAQRYFRDALRNQGFTVRYEACTESVEQVGPLAQLTRTLREHTPESVHATEPGTLAQRRSLKQVCHEAGVPLTLHDDTHFLCDHDTFADWVEGRKSPTLEYFYREQRRAYNCLLTDDGSPVGGNWNYDKDNRASFGADGPGLLPDPPSYLDDPYVQEALADVKQAYPDAPGRLTEPFPWPVTPEQAQEALDRFIEERLPTFGTHQDAMWTGRPWLSHSQLSPALNLKLLDPRDAVSAAEAAYHNDQAPLNAVEGFIRQILGWREFIRGLYWHRADDWSAMNELDATEPLPEFYWTGDTHMACLHDALTQVVDHAYGHHIQRLMITGLFGLLYGINPHELNDWHEAFYIDAWPWVSVPNMLGMSQYADGGYVGTKPYTASGKYISRMSNYCAGCRYDPGKATGDDACPFTTLYWDFLDRHEDTLSGNRRMNFQLANLRRKEDAERSAIAERASQLRSLVHNENL</sequence>
<dbReference type="Gene3D" id="1.10.10.1710">
    <property type="entry name" value="Deoxyribodipyrimidine photolyase-related"/>
    <property type="match status" value="1"/>
</dbReference>
<dbReference type="PANTHER" id="PTHR38657">
    <property type="entry name" value="SLR1343 PROTEIN"/>
    <property type="match status" value="1"/>
</dbReference>
<evidence type="ECO:0000313" key="2">
    <source>
        <dbReference type="Proteomes" id="UP000221024"/>
    </source>
</evidence>
<name>A0A2H3NKS2_9BACT</name>
<dbReference type="InterPro" id="IPR052551">
    <property type="entry name" value="UV-DNA_repair_photolyase"/>
</dbReference>
<dbReference type="InterPro" id="IPR014729">
    <property type="entry name" value="Rossmann-like_a/b/a_fold"/>
</dbReference>
<dbReference type="RefSeq" id="WP_098062427.1">
    <property type="nucleotide sequence ID" value="NZ_PDEP01000008.1"/>
</dbReference>
<dbReference type="EMBL" id="PDEP01000008">
    <property type="protein sequence ID" value="PEN06534.1"/>
    <property type="molecule type" value="Genomic_DNA"/>
</dbReference>
<dbReference type="Gene3D" id="1.25.40.80">
    <property type="match status" value="1"/>
</dbReference>
<keyword evidence="2" id="KW-1185">Reference proteome</keyword>
<gene>
    <name evidence="1" type="ORF">CRI93_09650</name>
</gene>
<dbReference type="InterPro" id="IPR007357">
    <property type="entry name" value="PhrB-like"/>
</dbReference>
<dbReference type="PANTHER" id="PTHR38657:SF1">
    <property type="entry name" value="SLR1343 PROTEIN"/>
    <property type="match status" value="1"/>
</dbReference>
<dbReference type="InterPro" id="IPR036134">
    <property type="entry name" value="Crypto/Photolyase_FAD-like_sf"/>
</dbReference>
<dbReference type="Gene3D" id="3.40.50.620">
    <property type="entry name" value="HUPs"/>
    <property type="match status" value="1"/>
</dbReference>
<comment type="caution">
    <text evidence="1">The sequence shown here is derived from an EMBL/GenBank/DDBJ whole genome shotgun (WGS) entry which is preliminary data.</text>
</comment>
<dbReference type="GO" id="GO:0016829">
    <property type="term" value="F:lyase activity"/>
    <property type="evidence" value="ECO:0007669"/>
    <property type="project" value="UniProtKB-KW"/>
</dbReference>
<reference evidence="1 2" key="1">
    <citation type="submission" date="2017-10" db="EMBL/GenBank/DDBJ databases">
        <title>Draft genome of Longimonas halophila.</title>
        <authorList>
            <person name="Goh K.M."/>
            <person name="Shamsir M.S."/>
            <person name="Lim S.W."/>
        </authorList>
    </citation>
    <scope>NUCLEOTIDE SEQUENCE [LARGE SCALE GENOMIC DNA]</scope>
    <source>
        <strain evidence="1 2">KCTC 42399</strain>
    </source>
</reference>
<evidence type="ECO:0000313" key="1">
    <source>
        <dbReference type="EMBL" id="PEN06534.1"/>
    </source>
</evidence>
<protein>
    <submittedName>
        <fullName evidence="1">Cryptochrome/photolyase family protein</fullName>
    </submittedName>
</protein>
<accession>A0A2H3NKS2</accession>
<keyword evidence="1" id="KW-0456">Lyase</keyword>
<dbReference type="Proteomes" id="UP000221024">
    <property type="component" value="Unassembled WGS sequence"/>
</dbReference>
<organism evidence="1 2">
    <name type="scientific">Longimonas halophila</name>
    <dbReference type="NCBI Taxonomy" id="1469170"/>
    <lineage>
        <taxon>Bacteria</taxon>
        <taxon>Pseudomonadati</taxon>
        <taxon>Rhodothermota</taxon>
        <taxon>Rhodothermia</taxon>
        <taxon>Rhodothermales</taxon>
        <taxon>Salisaetaceae</taxon>
        <taxon>Longimonas</taxon>
    </lineage>
</organism>